<feature type="transmembrane region" description="Helical" evidence="7">
    <location>
        <begin position="286"/>
        <end position="304"/>
    </location>
</feature>
<dbReference type="eggNOG" id="KOG1347">
    <property type="taxonomic scope" value="Eukaryota"/>
</dbReference>
<feature type="transmembrane region" description="Helical" evidence="7">
    <location>
        <begin position="476"/>
        <end position="497"/>
    </location>
</feature>
<feature type="transmembrane region" description="Helical" evidence="7">
    <location>
        <begin position="444"/>
        <end position="464"/>
    </location>
</feature>
<dbReference type="Proteomes" id="UP000002605">
    <property type="component" value="Chromosome 7"/>
</dbReference>
<dbReference type="GO" id="GO:0042910">
    <property type="term" value="F:xenobiotic transmembrane transporter activity"/>
    <property type="evidence" value="ECO:0007669"/>
    <property type="project" value="InterPro"/>
</dbReference>
<evidence type="ECO:0000256" key="6">
    <source>
        <dbReference type="SAM" id="MobiDB-lite"/>
    </source>
</evidence>
<dbReference type="HOGENOM" id="CLU_012893_1_2_1"/>
<dbReference type="GO" id="GO:1990961">
    <property type="term" value="P:xenobiotic detoxification by transmembrane export across the plasma membrane"/>
    <property type="evidence" value="ECO:0007669"/>
    <property type="project" value="InterPro"/>
</dbReference>
<dbReference type="KEGG" id="cdu:CD36_73350"/>
<comment type="subcellular location">
    <subcellularLocation>
        <location evidence="1">Membrane</location>
        <topology evidence="1">Multi-pass membrane protein</topology>
    </subcellularLocation>
</comment>
<protein>
    <submittedName>
        <fullName evidence="9">MATE family drug/sodium antiporter, putative</fullName>
    </submittedName>
</protein>
<dbReference type="PANTHER" id="PTHR11206">
    <property type="entry name" value="MULTIDRUG RESISTANCE PROTEIN"/>
    <property type="match status" value="1"/>
</dbReference>
<dbReference type="AlphaFoldDB" id="B9WJR4"/>
<keyword evidence="5 7" id="KW-0472">Membrane</keyword>
<dbReference type="NCBIfam" id="TIGR00797">
    <property type="entry name" value="matE"/>
    <property type="match status" value="1"/>
</dbReference>
<feature type="transmembrane region" description="Helical" evidence="7">
    <location>
        <begin position="397"/>
        <end position="424"/>
    </location>
</feature>
<sequence>MSSHPDRTHQFTHSNTKRRASIVYGSVGKGGLYLPSDFIANKDDTNNTFDIEEDDNSNETQPLLPENFGNSSSSSTLLYNKKKFRRKSSVINHELIEEERELLKDNHIPIPEPNGPTNSIQDQAVIGDDNDNAEEEEEDDIIRDTFENAIINKEIQSTTSTIELKNLIKSSIPLVLTFLLQNSLSTVSVFSVGHLGATELAAVSMGAMTANITGYATIQGIATALDTLCPQAFGAKKYKLVGSYLQKCTALIFVIMIPIFIIWIFFGYDLICLILPDKETAKLSAVYLKYLTFGMPAYILFECGKRFLQAQGIYHISTYVLLIAAPSNLIMNLLFVKHIGYLGAPIAVAINYWIMFSGLIILTVFFIKPEDTPQGLHPMECWGGFSIKDAFHDWKKLIVLAIPGLIMLEAEFLAFEILTLMASYLGTIALAAQSVGTTMAALTYQVPFAIGIASSTRIANFLGAGLGDAAKITTKVALLFGLFISIFNFLVLFIFQTQIAKAFTNDEKVISAVTNVMWLIALMQISDAMNANSAGCLRGQGQTKIGGIINLFSYYVVGLPLSVYLSFYSPWKGSLHGLWIGSTVALTIIGSVQSYYALTVDFNKLCDDARKRTSESHHNHV</sequence>
<dbReference type="VEuPathDB" id="FungiDB:CD36_73350"/>
<dbReference type="OrthoDB" id="2126698at2759"/>
<reference evidence="9 10" key="1">
    <citation type="journal article" date="2009" name="Genome Res.">
        <title>Comparative genomics of the fungal pathogens Candida dubliniensis and Candida albicans.</title>
        <authorList>
            <person name="Jackson A.P."/>
            <person name="Gamble J.A."/>
            <person name="Yeomans T."/>
            <person name="Moran G.P."/>
            <person name="Saunders D."/>
            <person name="Harris D."/>
            <person name="Aslett M."/>
            <person name="Barrell J.F."/>
            <person name="Butler G."/>
            <person name="Citiulo F."/>
            <person name="Coleman D.C."/>
            <person name="de Groot P.W.J."/>
            <person name="Goodwin T.J."/>
            <person name="Quail M.A."/>
            <person name="McQuillan J."/>
            <person name="Munro C.A."/>
            <person name="Pain A."/>
            <person name="Poulter R.T."/>
            <person name="Rajandream M.A."/>
            <person name="Renauld H."/>
            <person name="Spiering M.J."/>
            <person name="Tivey A."/>
            <person name="Gow N.A.R."/>
            <person name="Barrell B."/>
            <person name="Sullivan D.J."/>
            <person name="Berriman M."/>
        </authorList>
    </citation>
    <scope>NUCLEOTIDE SEQUENCE [LARGE SCALE GENOMIC DNA]</scope>
    <source>
        <strain evidence="10">CD36 / ATCC MYA-646 / CBS 7987 / NCPF 3949 / NRRL Y-17841</strain>
    </source>
</reference>
<proteinExistence type="inferred from homology"/>
<evidence type="ECO:0000256" key="2">
    <source>
        <dbReference type="ARBA" id="ARBA00010199"/>
    </source>
</evidence>
<gene>
    <name evidence="9" type="primary">MTE1</name>
    <name evidence="8" type="ordered locus">Cd36_73350</name>
    <name evidence="9" type="ORF">CD36_73350</name>
</gene>
<dbReference type="EMBL" id="FM992694">
    <property type="protein sequence ID" value="CAX40884.1"/>
    <property type="molecule type" value="Genomic_DNA"/>
</dbReference>
<dbReference type="InterPro" id="IPR002528">
    <property type="entry name" value="MATE_fam"/>
</dbReference>
<accession>B9WJR4</accession>
<dbReference type="GO" id="GO:0016020">
    <property type="term" value="C:membrane"/>
    <property type="evidence" value="ECO:0007669"/>
    <property type="project" value="UniProtKB-SubCell"/>
</dbReference>
<comment type="similarity">
    <text evidence="2">Belongs to the multi antimicrobial extrusion (MATE) (TC 2.A.66.1) family.</text>
</comment>
<dbReference type="CGD" id="CAL0000169129">
    <property type="gene designation" value="Cd36_73350"/>
</dbReference>
<dbReference type="InterPro" id="IPR045069">
    <property type="entry name" value="MATE_euk"/>
</dbReference>
<evidence type="ECO:0000256" key="3">
    <source>
        <dbReference type="ARBA" id="ARBA00022692"/>
    </source>
</evidence>
<feature type="transmembrane region" description="Helical" evidence="7">
    <location>
        <begin position="316"/>
        <end position="336"/>
    </location>
</feature>
<feature type="transmembrane region" description="Helical" evidence="7">
    <location>
        <begin position="509"/>
        <end position="526"/>
    </location>
</feature>
<evidence type="ECO:0000256" key="5">
    <source>
        <dbReference type="ARBA" id="ARBA00023136"/>
    </source>
</evidence>
<dbReference type="Pfam" id="PF01554">
    <property type="entry name" value="MatE"/>
    <property type="match status" value="2"/>
</dbReference>
<keyword evidence="10" id="KW-1185">Reference proteome</keyword>
<name>B9WJR4_CANDC</name>
<evidence type="ECO:0000313" key="10">
    <source>
        <dbReference type="Proteomes" id="UP000002605"/>
    </source>
</evidence>
<dbReference type="GeneID" id="8049238"/>
<evidence type="ECO:0000313" key="9">
    <source>
        <dbReference type="EMBL" id="CAX40884.1"/>
    </source>
</evidence>
<keyword evidence="3 7" id="KW-0812">Transmembrane</keyword>
<evidence type="ECO:0000256" key="4">
    <source>
        <dbReference type="ARBA" id="ARBA00022989"/>
    </source>
</evidence>
<organism evidence="9 10">
    <name type="scientific">Candida dubliniensis (strain CD36 / ATCC MYA-646 / CBS 7987 / NCPF 3949 / NRRL Y-17841)</name>
    <name type="common">Yeast</name>
    <dbReference type="NCBI Taxonomy" id="573826"/>
    <lineage>
        <taxon>Eukaryota</taxon>
        <taxon>Fungi</taxon>
        <taxon>Dikarya</taxon>
        <taxon>Ascomycota</taxon>
        <taxon>Saccharomycotina</taxon>
        <taxon>Pichiomycetes</taxon>
        <taxon>Debaryomycetaceae</taxon>
        <taxon>Candida/Lodderomyces clade</taxon>
        <taxon>Candida</taxon>
    </lineage>
</organism>
<dbReference type="GO" id="GO:0015297">
    <property type="term" value="F:antiporter activity"/>
    <property type="evidence" value="ECO:0007669"/>
    <property type="project" value="InterPro"/>
</dbReference>
<feature type="transmembrane region" description="Helical" evidence="7">
    <location>
        <begin position="244"/>
        <end position="266"/>
    </location>
</feature>
<evidence type="ECO:0000256" key="1">
    <source>
        <dbReference type="ARBA" id="ARBA00004141"/>
    </source>
</evidence>
<dbReference type="RefSeq" id="XP_002421542.1">
    <property type="nucleotide sequence ID" value="XM_002421497.1"/>
</dbReference>
<feature type="transmembrane region" description="Helical" evidence="7">
    <location>
        <begin position="579"/>
        <end position="598"/>
    </location>
</feature>
<evidence type="ECO:0000313" key="8">
    <source>
        <dbReference type="CGD" id="CAL0000169129"/>
    </source>
</evidence>
<feature type="region of interest" description="Disordered" evidence="6">
    <location>
        <begin position="45"/>
        <end position="75"/>
    </location>
</feature>
<evidence type="ECO:0000256" key="7">
    <source>
        <dbReference type="SAM" id="Phobius"/>
    </source>
</evidence>
<keyword evidence="4 7" id="KW-1133">Transmembrane helix</keyword>
<feature type="transmembrane region" description="Helical" evidence="7">
    <location>
        <begin position="547"/>
        <end position="567"/>
    </location>
</feature>
<dbReference type="CDD" id="cd13132">
    <property type="entry name" value="MATE_eukaryotic"/>
    <property type="match status" value="1"/>
</dbReference>
<feature type="transmembrane region" description="Helical" evidence="7">
    <location>
        <begin position="342"/>
        <end position="367"/>
    </location>
</feature>